<protein>
    <submittedName>
        <fullName evidence="2">Uncharacterized protein</fullName>
    </submittedName>
</protein>
<dbReference type="EMBL" id="SRLO01001133">
    <property type="protein sequence ID" value="TNN41126.1"/>
    <property type="molecule type" value="Genomic_DNA"/>
</dbReference>
<proteinExistence type="predicted"/>
<dbReference type="Proteomes" id="UP000314294">
    <property type="component" value="Unassembled WGS sequence"/>
</dbReference>
<feature type="compositionally biased region" description="Gly residues" evidence="1">
    <location>
        <begin position="21"/>
        <end position="30"/>
    </location>
</feature>
<name>A0A4Z2FIV0_9TELE</name>
<feature type="region of interest" description="Disordered" evidence="1">
    <location>
        <begin position="20"/>
        <end position="64"/>
    </location>
</feature>
<sequence>MIKKLKLVPQVPQLRLQLSQAGGGSAGLGVGVATRRSRQVEHGRQSPGEQGGGEASSRRVSRGVKESGSSLRFALLSSAIMSVTSTCSSSSSSFSSSSSSSAADTTE</sequence>
<keyword evidence="3" id="KW-1185">Reference proteome</keyword>
<reference evidence="2 3" key="1">
    <citation type="submission" date="2019-03" db="EMBL/GenBank/DDBJ databases">
        <title>First draft genome of Liparis tanakae, snailfish: a comprehensive survey of snailfish specific genes.</title>
        <authorList>
            <person name="Kim W."/>
            <person name="Song I."/>
            <person name="Jeong J.-H."/>
            <person name="Kim D."/>
            <person name="Kim S."/>
            <person name="Ryu S."/>
            <person name="Song J.Y."/>
            <person name="Lee S.K."/>
        </authorList>
    </citation>
    <scope>NUCLEOTIDE SEQUENCE [LARGE SCALE GENOMIC DNA]</scope>
    <source>
        <tissue evidence="2">Muscle</tissue>
    </source>
</reference>
<organism evidence="2 3">
    <name type="scientific">Liparis tanakae</name>
    <name type="common">Tanaka's snailfish</name>
    <dbReference type="NCBI Taxonomy" id="230148"/>
    <lineage>
        <taxon>Eukaryota</taxon>
        <taxon>Metazoa</taxon>
        <taxon>Chordata</taxon>
        <taxon>Craniata</taxon>
        <taxon>Vertebrata</taxon>
        <taxon>Euteleostomi</taxon>
        <taxon>Actinopterygii</taxon>
        <taxon>Neopterygii</taxon>
        <taxon>Teleostei</taxon>
        <taxon>Neoteleostei</taxon>
        <taxon>Acanthomorphata</taxon>
        <taxon>Eupercaria</taxon>
        <taxon>Perciformes</taxon>
        <taxon>Cottioidei</taxon>
        <taxon>Cottales</taxon>
        <taxon>Liparidae</taxon>
        <taxon>Liparis</taxon>
    </lineage>
</organism>
<evidence type="ECO:0000313" key="2">
    <source>
        <dbReference type="EMBL" id="TNN41126.1"/>
    </source>
</evidence>
<evidence type="ECO:0000256" key="1">
    <source>
        <dbReference type="SAM" id="MobiDB-lite"/>
    </source>
</evidence>
<gene>
    <name evidence="2" type="ORF">EYF80_048713</name>
</gene>
<feature type="region of interest" description="Disordered" evidence="1">
    <location>
        <begin position="86"/>
        <end position="107"/>
    </location>
</feature>
<comment type="caution">
    <text evidence="2">The sequence shown here is derived from an EMBL/GenBank/DDBJ whole genome shotgun (WGS) entry which is preliminary data.</text>
</comment>
<evidence type="ECO:0000313" key="3">
    <source>
        <dbReference type="Proteomes" id="UP000314294"/>
    </source>
</evidence>
<accession>A0A4Z2FIV0</accession>
<dbReference type="AlphaFoldDB" id="A0A4Z2FIV0"/>